<keyword evidence="8 19" id="KW-0418">Kinase</keyword>
<evidence type="ECO:0000256" key="20">
    <source>
        <dbReference type="SAM" id="MobiDB-lite"/>
    </source>
</evidence>
<keyword evidence="5" id="KW-0479">Metal-binding</keyword>
<dbReference type="PROSITE" id="PS00109">
    <property type="entry name" value="PROTEIN_KINASE_TYR"/>
    <property type="match status" value="1"/>
</dbReference>
<protein>
    <recommendedName>
        <fullName evidence="19">Tyrosine-protein kinase</fullName>
        <ecNumber evidence="19">2.7.10.2</ecNumber>
    </recommendedName>
</protein>
<feature type="binding site" evidence="18">
    <location>
        <position position="701"/>
    </location>
    <ligand>
        <name>ATP</name>
        <dbReference type="ChEBI" id="CHEBI:30616"/>
    </ligand>
</feature>
<keyword evidence="3 19" id="KW-0808">Transferase</keyword>
<dbReference type="InterPro" id="IPR001245">
    <property type="entry name" value="Ser-Thr/Tyr_kinase_cat_dom"/>
</dbReference>
<dbReference type="PROSITE" id="PS50011">
    <property type="entry name" value="PROTEIN_KINASE_DOM"/>
    <property type="match status" value="1"/>
</dbReference>
<keyword evidence="11 18" id="KW-0067">ATP-binding</keyword>
<dbReference type="Gene3D" id="3.30.200.20">
    <property type="entry name" value="Phosphorylase Kinase, domain 1"/>
    <property type="match status" value="1"/>
</dbReference>
<comment type="catalytic activity">
    <reaction evidence="16 19">
        <text>L-tyrosyl-[protein] + ATP = O-phospho-L-tyrosyl-[protein] + ADP + H(+)</text>
        <dbReference type="Rhea" id="RHEA:10596"/>
        <dbReference type="Rhea" id="RHEA-COMP:10136"/>
        <dbReference type="Rhea" id="RHEA-COMP:20101"/>
        <dbReference type="ChEBI" id="CHEBI:15378"/>
        <dbReference type="ChEBI" id="CHEBI:30616"/>
        <dbReference type="ChEBI" id="CHEBI:46858"/>
        <dbReference type="ChEBI" id="CHEBI:61978"/>
        <dbReference type="ChEBI" id="CHEBI:456216"/>
        <dbReference type="EC" id="2.7.10.2"/>
    </reaction>
</comment>
<sequence>MDEKRTVRNIKHEIPWTLKSQETVSGSKKAVVQVVEGLSADRIDMSVVRDEFIPAAFSFSGWLGGWVAGVHVKGTEEVEKMVIDGSLMTAVGELVINADGTMQLRSPSNSDRGLPFIISTLPYSALLHTYETLVSVCKWSLVFFGGAGVVLSYIMFRKWLRLRYGRRHARDEDDILRDLRETRRATDENEDLPDWQRCVVCLTRNREVIVLPCGHVCLCADCMVLINQQNILQRMDGGLAPPSLDLSEFPSLTNRSMGPNENGGSSSITGRSNYVGIIKTPANETTEFTMSNEDFPALPGTQNNDSNASGGSGTETNKVSNSSNSSSSVSNSNLNHSKRGLQISADGKVTNIPNNMVADQFGMAGLLTFIRVAESDSNLVSLALGSDLTTLGLNLNSPEPLYNNFGGPWAENPCRPQDIDFHVPPEYLTNAVIRDKLAPVKLNRYQEDLLFYLFYTNVGDAMQLAASLELYNRDWRYHKEERSWITRVPGMPLMEKTGTYERGTYYCFDPNNWRKVAKEMYVEYERLEDRPRDLQQMPAMVLPSAAPQGVWFFGTISRKEAEKLLLSQDLPRGAFLIRFAEHIPGGFSLTMRDYEVERGAHIKHYKIKCLDQGGYYVTTRQTFTTLPELVAAYMREANGLCHTLTVACPKPRPTMWDLSPQTRDKWEIDRTELEFIRKLGSGNFGEVWYGKWRHAYDVAIKTVKAGNMSSSDFLQEASIMKKFRHPNLVALYAVCSKEEPIFIVTEFMNKGSLLELLRRDEGKALSFMELVYIGAQVASGMSYLETRQLIHRDLAARNVLVGDGCVAKICDFGLARLIKDNEYCPTAGTRFPVKWTAPEAALCGRFSIKSDVWSFGVLLMELFTYGQASFFLKWFFIFYLFFILFLFLMQVPYPGMHNREVIENVEKGYRMPKPVNSLLPDALYRLVLSCWEADPDKRPTFEFLHHFLEDFTITSEVPYREVND</sequence>
<feature type="region of interest" description="Disordered" evidence="20">
    <location>
        <begin position="285"/>
        <end position="336"/>
    </location>
</feature>
<keyword evidence="14 21" id="KW-0472">Membrane</keyword>
<dbReference type="FunFam" id="2.30.30.1020:FF:000005">
    <property type="entry name" value="Regena, isoform C"/>
    <property type="match status" value="1"/>
</dbReference>
<dbReference type="GO" id="GO:0008270">
    <property type="term" value="F:zinc ion binding"/>
    <property type="evidence" value="ECO:0007669"/>
    <property type="project" value="UniProtKB-KW"/>
</dbReference>
<evidence type="ECO:0000313" key="24">
    <source>
        <dbReference type="EMBL" id="SVE69804.1"/>
    </source>
</evidence>
<evidence type="ECO:0000259" key="23">
    <source>
        <dbReference type="PROSITE" id="PS50011"/>
    </source>
</evidence>
<dbReference type="CDD" id="cd16649">
    <property type="entry name" value="mRING-HC-C3HC5_CGRF1-like"/>
    <property type="match status" value="1"/>
</dbReference>
<proteinExistence type="evidence at transcript level"/>
<dbReference type="Pfam" id="PF12483">
    <property type="entry name" value="GIDE"/>
    <property type="match status" value="1"/>
</dbReference>
<dbReference type="GO" id="GO:2000036">
    <property type="term" value="P:regulation of stem cell population maintenance"/>
    <property type="evidence" value="ECO:0007669"/>
    <property type="project" value="UniProtKB-ARBA"/>
</dbReference>
<keyword evidence="7" id="KW-0863">Zinc-finger</keyword>
<evidence type="ECO:0000256" key="16">
    <source>
        <dbReference type="ARBA" id="ARBA00051245"/>
    </source>
</evidence>
<evidence type="ECO:0000256" key="13">
    <source>
        <dbReference type="ARBA" id="ARBA00022999"/>
    </source>
</evidence>
<evidence type="ECO:0000256" key="14">
    <source>
        <dbReference type="ARBA" id="ARBA00023136"/>
    </source>
</evidence>
<evidence type="ECO:0000256" key="15">
    <source>
        <dbReference type="ARBA" id="ARBA00023137"/>
    </source>
</evidence>
<dbReference type="PROSITE" id="PS00107">
    <property type="entry name" value="PROTEIN_KINASE_ATP"/>
    <property type="match status" value="1"/>
</dbReference>
<dbReference type="Gene3D" id="1.10.510.10">
    <property type="entry name" value="Transferase(Phosphotransferase) domain 1"/>
    <property type="match status" value="1"/>
</dbReference>
<dbReference type="InterPro" id="IPR008266">
    <property type="entry name" value="Tyr_kinase_AS"/>
</dbReference>
<evidence type="ECO:0000256" key="19">
    <source>
        <dbReference type="RuleBase" id="RU362096"/>
    </source>
</evidence>
<feature type="domain" description="Protein kinase" evidence="23">
    <location>
        <begin position="673"/>
        <end position="948"/>
    </location>
</feature>
<dbReference type="InterPro" id="IPR038635">
    <property type="entry name" value="CCR4-NOT_su2/3/5_C_sf"/>
</dbReference>
<evidence type="ECO:0000256" key="18">
    <source>
        <dbReference type="PROSITE-ProRule" id="PRU10141"/>
    </source>
</evidence>
<dbReference type="GO" id="GO:0016020">
    <property type="term" value="C:membrane"/>
    <property type="evidence" value="ECO:0007669"/>
    <property type="project" value="UniProtKB-SubCell"/>
</dbReference>
<keyword evidence="10" id="KW-0862">Zinc</keyword>
<evidence type="ECO:0000256" key="21">
    <source>
        <dbReference type="SAM" id="Phobius"/>
    </source>
</evidence>
<evidence type="ECO:0000256" key="17">
    <source>
        <dbReference type="PROSITE-ProRule" id="PRU00191"/>
    </source>
</evidence>
<feature type="domain" description="SH2" evidence="22">
    <location>
        <begin position="551"/>
        <end position="648"/>
    </location>
</feature>
<dbReference type="SUPFAM" id="SSF55550">
    <property type="entry name" value="SH2 domain"/>
    <property type="match status" value="1"/>
</dbReference>
<dbReference type="InterPro" id="IPR020635">
    <property type="entry name" value="Tyr_kinase_cat_dom"/>
</dbReference>
<dbReference type="SUPFAM" id="SSF57850">
    <property type="entry name" value="RING/U-box"/>
    <property type="match status" value="1"/>
</dbReference>
<comment type="similarity">
    <text evidence="19">Belongs to the protein kinase superfamily. Tyr protein kinase family.</text>
</comment>
<dbReference type="SUPFAM" id="SSF56112">
    <property type="entry name" value="Protein kinase-like (PK-like)"/>
    <property type="match status" value="1"/>
</dbReference>
<evidence type="ECO:0000256" key="7">
    <source>
        <dbReference type="ARBA" id="ARBA00022771"/>
    </source>
</evidence>
<dbReference type="InterPro" id="IPR022170">
    <property type="entry name" value="MUL1-like"/>
</dbReference>
<feature type="transmembrane region" description="Helical" evidence="21">
    <location>
        <begin position="136"/>
        <end position="156"/>
    </location>
</feature>
<keyword evidence="4 21" id="KW-0812">Transmembrane</keyword>
<evidence type="ECO:0000256" key="8">
    <source>
        <dbReference type="ARBA" id="ARBA00022777"/>
    </source>
</evidence>
<feature type="transmembrane region" description="Helical" evidence="21">
    <location>
        <begin position="874"/>
        <end position="893"/>
    </location>
</feature>
<dbReference type="EC" id="2.7.10.2" evidence="19"/>
<feature type="region of interest" description="Disordered" evidence="20">
    <location>
        <begin position="250"/>
        <end position="272"/>
    </location>
</feature>
<dbReference type="Gene3D" id="3.30.505.10">
    <property type="entry name" value="SH2 domain"/>
    <property type="match status" value="1"/>
</dbReference>
<dbReference type="PRINTS" id="PR00109">
    <property type="entry name" value="TYRKINASE"/>
</dbReference>
<dbReference type="Pfam" id="PF00017">
    <property type="entry name" value="SH2"/>
    <property type="match status" value="1"/>
</dbReference>
<dbReference type="Pfam" id="PF13920">
    <property type="entry name" value="zf-C3HC4_3"/>
    <property type="match status" value="1"/>
</dbReference>
<dbReference type="GO" id="GO:0016567">
    <property type="term" value="P:protein ubiquitination"/>
    <property type="evidence" value="ECO:0007669"/>
    <property type="project" value="InterPro"/>
</dbReference>
<dbReference type="Pfam" id="PF07714">
    <property type="entry name" value="PK_Tyr_Ser-Thr"/>
    <property type="match status" value="1"/>
</dbReference>
<dbReference type="Pfam" id="PF04153">
    <property type="entry name" value="NOT2_3_5_C"/>
    <property type="match status" value="1"/>
</dbReference>
<dbReference type="SMART" id="SM00252">
    <property type="entry name" value="SH2"/>
    <property type="match status" value="1"/>
</dbReference>
<comment type="catalytic activity">
    <reaction evidence="1">
        <text>S-ubiquitinyl-[E2 ubiquitin-conjugating enzyme]-L-cysteine + [acceptor protein]-L-lysine = [E2 ubiquitin-conjugating enzyme]-L-cysteine + N(6)-ubiquitinyl-[acceptor protein]-L-lysine.</text>
        <dbReference type="EC" id="2.3.2.27"/>
    </reaction>
</comment>
<dbReference type="Gene3D" id="3.30.40.10">
    <property type="entry name" value="Zinc/RING finger domain, C3HC4 (zinc finger)"/>
    <property type="match status" value="1"/>
</dbReference>
<dbReference type="InterPro" id="IPR017441">
    <property type="entry name" value="Protein_kinase_ATP_BS"/>
</dbReference>
<name>A0A4Y7LNY9_9CRUS</name>
<dbReference type="InterPro" id="IPR011009">
    <property type="entry name" value="Kinase-like_dom_sf"/>
</dbReference>
<dbReference type="InterPro" id="IPR007282">
    <property type="entry name" value="NOT2/3/5_C"/>
</dbReference>
<keyword evidence="9" id="KW-0833">Ubl conjugation pathway</keyword>
<dbReference type="GO" id="GO:0004715">
    <property type="term" value="F:non-membrane spanning protein tyrosine kinase activity"/>
    <property type="evidence" value="ECO:0007669"/>
    <property type="project" value="UniProtKB-EC"/>
</dbReference>
<dbReference type="FunFam" id="3.30.200.20:FF:000053">
    <property type="entry name" value="Tyrosine-protein kinase"/>
    <property type="match status" value="1"/>
</dbReference>
<evidence type="ECO:0000256" key="10">
    <source>
        <dbReference type="ARBA" id="ARBA00022833"/>
    </source>
</evidence>
<dbReference type="InterPro" id="IPR036860">
    <property type="entry name" value="SH2_dom_sf"/>
</dbReference>
<dbReference type="InterPro" id="IPR000719">
    <property type="entry name" value="Prot_kinase_dom"/>
</dbReference>
<dbReference type="PROSITE" id="PS50001">
    <property type="entry name" value="SH2"/>
    <property type="match status" value="1"/>
</dbReference>
<evidence type="ECO:0000256" key="12">
    <source>
        <dbReference type="ARBA" id="ARBA00022989"/>
    </source>
</evidence>
<feature type="compositionally biased region" description="Polar residues" evidence="20">
    <location>
        <begin position="300"/>
        <end position="318"/>
    </location>
</feature>
<dbReference type="CDD" id="cd09933">
    <property type="entry name" value="SH2_Src_family"/>
    <property type="match status" value="1"/>
</dbReference>
<keyword evidence="13 17" id="KW-0727">SH2 domain</keyword>
<dbReference type="InterPro" id="IPR000980">
    <property type="entry name" value="SH2"/>
</dbReference>
<dbReference type="CDD" id="cd05034">
    <property type="entry name" value="PTKc_Src_like"/>
    <property type="match status" value="1"/>
</dbReference>
<gene>
    <name evidence="24" type="primary">EOG090X06CC</name>
</gene>
<evidence type="ECO:0000256" key="5">
    <source>
        <dbReference type="ARBA" id="ARBA00022723"/>
    </source>
</evidence>
<dbReference type="GO" id="GO:0005524">
    <property type="term" value="F:ATP binding"/>
    <property type="evidence" value="ECO:0007669"/>
    <property type="project" value="UniProtKB-UniRule"/>
</dbReference>
<evidence type="ECO:0000256" key="6">
    <source>
        <dbReference type="ARBA" id="ARBA00022741"/>
    </source>
</evidence>
<evidence type="ECO:0000256" key="9">
    <source>
        <dbReference type="ARBA" id="ARBA00022786"/>
    </source>
</evidence>
<keyword evidence="6 18" id="KW-0547">Nucleotide-binding</keyword>
<evidence type="ECO:0000259" key="22">
    <source>
        <dbReference type="PROSITE" id="PS50001"/>
    </source>
</evidence>
<dbReference type="PRINTS" id="PR00401">
    <property type="entry name" value="SH2DOMAIN"/>
</dbReference>
<dbReference type="PANTHER" id="PTHR24418">
    <property type="entry name" value="TYROSINE-PROTEIN KINASE"/>
    <property type="match status" value="1"/>
</dbReference>
<dbReference type="GO" id="GO:0007435">
    <property type="term" value="P:salivary gland morphogenesis"/>
    <property type="evidence" value="ECO:0007669"/>
    <property type="project" value="UniProtKB-ARBA"/>
</dbReference>
<keyword evidence="15 19" id="KW-0829">Tyrosine-protein kinase</keyword>
<dbReference type="EMBL" id="LR000185">
    <property type="protein sequence ID" value="SVE69804.1"/>
    <property type="molecule type" value="mRNA"/>
</dbReference>
<dbReference type="GO" id="GO:0002009">
    <property type="term" value="P:morphogenesis of an epithelium"/>
    <property type="evidence" value="ECO:0007669"/>
    <property type="project" value="UniProtKB-ARBA"/>
</dbReference>
<evidence type="ECO:0000256" key="2">
    <source>
        <dbReference type="ARBA" id="ARBA00004141"/>
    </source>
</evidence>
<evidence type="ECO:0000256" key="1">
    <source>
        <dbReference type="ARBA" id="ARBA00000900"/>
    </source>
</evidence>
<accession>A0A4Y7LNY9</accession>
<dbReference type="InterPro" id="IPR050198">
    <property type="entry name" value="Non-receptor_tyrosine_kinases"/>
</dbReference>
<evidence type="ECO:0000256" key="4">
    <source>
        <dbReference type="ARBA" id="ARBA00022692"/>
    </source>
</evidence>
<reference evidence="24" key="1">
    <citation type="submission" date="2018-08" db="EMBL/GenBank/DDBJ databases">
        <authorList>
            <person name="Cornetti L."/>
        </authorList>
    </citation>
    <scope>NUCLEOTIDE SEQUENCE</scope>
    <source>
        <strain evidence="24">FI-BAL1-1</strain>
    </source>
</reference>
<dbReference type="SMART" id="SM00219">
    <property type="entry name" value="TyrKc"/>
    <property type="match status" value="1"/>
</dbReference>
<dbReference type="InterPro" id="IPR013083">
    <property type="entry name" value="Znf_RING/FYVE/PHD"/>
</dbReference>
<dbReference type="GO" id="GO:0006355">
    <property type="term" value="P:regulation of DNA-templated transcription"/>
    <property type="evidence" value="ECO:0007669"/>
    <property type="project" value="InterPro"/>
</dbReference>
<comment type="subcellular location">
    <subcellularLocation>
        <location evidence="2">Membrane</location>
        <topology evidence="2">Multi-pass membrane protein</topology>
    </subcellularLocation>
</comment>
<feature type="compositionally biased region" description="Low complexity" evidence="20">
    <location>
        <begin position="319"/>
        <end position="333"/>
    </location>
</feature>
<dbReference type="Gene3D" id="2.30.30.1020">
    <property type="entry name" value="CCR4-NOT complex subunit 2/3/5, C-terminal domain"/>
    <property type="match status" value="1"/>
</dbReference>
<dbReference type="GO" id="GO:0061630">
    <property type="term" value="F:ubiquitin protein ligase activity"/>
    <property type="evidence" value="ECO:0007669"/>
    <property type="project" value="UniProtKB-EC"/>
</dbReference>
<dbReference type="GO" id="GO:0030036">
    <property type="term" value="P:actin cytoskeleton organization"/>
    <property type="evidence" value="ECO:0007669"/>
    <property type="project" value="UniProtKB-ARBA"/>
</dbReference>
<dbReference type="AlphaFoldDB" id="A0A4Y7LNY9"/>
<keyword evidence="12 21" id="KW-1133">Transmembrane helix</keyword>
<evidence type="ECO:0000256" key="11">
    <source>
        <dbReference type="ARBA" id="ARBA00022840"/>
    </source>
</evidence>
<evidence type="ECO:0000256" key="3">
    <source>
        <dbReference type="ARBA" id="ARBA00022679"/>
    </source>
</evidence>
<organism evidence="24">
    <name type="scientific">Eubosmina coregoni</name>
    <dbReference type="NCBI Taxonomy" id="186181"/>
    <lineage>
        <taxon>Eukaryota</taxon>
        <taxon>Metazoa</taxon>
        <taxon>Ecdysozoa</taxon>
        <taxon>Arthropoda</taxon>
        <taxon>Crustacea</taxon>
        <taxon>Branchiopoda</taxon>
        <taxon>Diplostraca</taxon>
        <taxon>Cladocera</taxon>
        <taxon>Anomopoda</taxon>
        <taxon>Bosminidae</taxon>
        <taxon>Eubosmina</taxon>
    </lineage>
</organism>